<evidence type="ECO:0000256" key="7">
    <source>
        <dbReference type="ARBA" id="ARBA00023328"/>
    </source>
</evidence>
<comment type="caution">
    <text evidence="8">The sequence shown here is derived from an EMBL/GenBank/DDBJ whole genome shotgun (WGS) entry which is preliminary data.</text>
</comment>
<reference evidence="8" key="1">
    <citation type="submission" date="2023-05" db="EMBL/GenBank/DDBJ databases">
        <authorList>
            <person name="Stuckert A."/>
        </authorList>
    </citation>
    <scope>NUCLEOTIDE SEQUENCE</scope>
</reference>
<evidence type="ECO:0000313" key="9">
    <source>
        <dbReference type="Proteomes" id="UP001162483"/>
    </source>
</evidence>
<keyword evidence="9" id="KW-1185">Reference proteome</keyword>
<evidence type="ECO:0000256" key="6">
    <source>
        <dbReference type="ARBA" id="ARBA00023242"/>
    </source>
</evidence>
<evidence type="ECO:0000256" key="1">
    <source>
        <dbReference type="ARBA" id="ARBA00004123"/>
    </source>
</evidence>
<evidence type="ECO:0000256" key="4">
    <source>
        <dbReference type="ARBA" id="ARBA00016380"/>
    </source>
</evidence>
<evidence type="ECO:0000313" key="8">
    <source>
        <dbReference type="EMBL" id="CAI9545276.1"/>
    </source>
</evidence>
<comment type="similarity">
    <text evidence="3">Belongs to the CENP-L/IML3 family.</text>
</comment>
<gene>
    <name evidence="8" type="ORF">SPARVUS_LOCUS2633670</name>
</gene>
<accession>A0ABN9BCG5</accession>
<dbReference type="Proteomes" id="UP001162483">
    <property type="component" value="Unassembled WGS sequence"/>
</dbReference>
<dbReference type="InterPro" id="IPR025204">
    <property type="entry name" value="CENP-L"/>
</dbReference>
<dbReference type="PANTHER" id="PTHR31740">
    <property type="entry name" value="CENTROMERE PROTEIN L"/>
    <property type="match status" value="1"/>
</dbReference>
<dbReference type="Pfam" id="PF13092">
    <property type="entry name" value="CENP-L"/>
    <property type="match status" value="1"/>
</dbReference>
<evidence type="ECO:0000256" key="2">
    <source>
        <dbReference type="ARBA" id="ARBA00004584"/>
    </source>
</evidence>
<dbReference type="PANTHER" id="PTHR31740:SF2">
    <property type="entry name" value="CENTROMERE PROTEIN L"/>
    <property type="match status" value="1"/>
</dbReference>
<organism evidence="8 9">
    <name type="scientific">Staurois parvus</name>
    <dbReference type="NCBI Taxonomy" id="386267"/>
    <lineage>
        <taxon>Eukaryota</taxon>
        <taxon>Metazoa</taxon>
        <taxon>Chordata</taxon>
        <taxon>Craniata</taxon>
        <taxon>Vertebrata</taxon>
        <taxon>Euteleostomi</taxon>
        <taxon>Amphibia</taxon>
        <taxon>Batrachia</taxon>
        <taxon>Anura</taxon>
        <taxon>Neobatrachia</taxon>
        <taxon>Ranoidea</taxon>
        <taxon>Ranidae</taxon>
        <taxon>Staurois</taxon>
    </lineage>
</organism>
<name>A0ABN9BCG5_9NEOB</name>
<sequence>MQTPTDGVSTPKSKSVLRSSIAPYQSSRYPLGSLTSARRRSSYRLASKRRVPQSTPIQETLDPQKAALLLQKQWTIYSVTPMYNFSYDKLKEYSKHLSATIAAEKQKGVAVDPGSDFNLKANFSCLPGLKGKERDPTAILVQITGKSQSQLSKSGTEERIVWTGWFCGTYTEEDILEVLPETFTCLPLFLINGSESFTAIVGTWFQQAFDCCFGKLVIRSHDLRWLVAMCAGYEVHGHVPTTELVFSVPVEPHMDISLAIHPEDFKTLWNDIQKSKDEVMVEEVEHLFQCLYSHFFRHFKIHLSTTQLVKVTVAVVSAHCDGKVKVSFLPCELCKCIF</sequence>
<dbReference type="EMBL" id="CATNWA010003404">
    <property type="protein sequence ID" value="CAI9545276.1"/>
    <property type="molecule type" value="Genomic_DNA"/>
</dbReference>
<protein>
    <recommendedName>
        <fullName evidence="4">Centromere protein L</fullName>
    </recommendedName>
</protein>
<keyword evidence="7" id="KW-0137">Centromere</keyword>
<evidence type="ECO:0000256" key="5">
    <source>
        <dbReference type="ARBA" id="ARBA00022454"/>
    </source>
</evidence>
<keyword evidence="6" id="KW-0539">Nucleus</keyword>
<comment type="subcellular location">
    <subcellularLocation>
        <location evidence="2">Chromosome</location>
        <location evidence="2">Centromere</location>
    </subcellularLocation>
    <subcellularLocation>
        <location evidence="1">Nucleus</location>
    </subcellularLocation>
</comment>
<evidence type="ECO:0000256" key="3">
    <source>
        <dbReference type="ARBA" id="ARBA00011060"/>
    </source>
</evidence>
<proteinExistence type="inferred from homology"/>
<keyword evidence="5" id="KW-0158">Chromosome</keyword>